<dbReference type="SUPFAM" id="SSF53623">
    <property type="entry name" value="MurD-like peptide ligases, catalytic domain"/>
    <property type="match status" value="1"/>
</dbReference>
<name>A0A4R2N618_9PAST</name>
<comment type="caution">
    <text evidence="15">The sequence shown here is derived from an EMBL/GenBank/DDBJ whole genome shotgun (WGS) entry which is preliminary data.</text>
</comment>
<feature type="domain" description="Mur ligase N-terminal catalytic" evidence="12">
    <location>
        <begin position="25"/>
        <end position="92"/>
    </location>
</feature>
<evidence type="ECO:0000259" key="13">
    <source>
        <dbReference type="Pfam" id="PF02875"/>
    </source>
</evidence>
<dbReference type="InterPro" id="IPR005863">
    <property type="entry name" value="UDP-N-AcMur_synth"/>
</dbReference>
<dbReference type="PANTHER" id="PTHR43024:SF1">
    <property type="entry name" value="UDP-N-ACETYLMURAMOYL-TRIPEPTIDE--D-ALANYL-D-ALANINE LIGASE"/>
    <property type="match status" value="1"/>
</dbReference>
<dbReference type="NCBIfam" id="TIGR01143">
    <property type="entry name" value="murF"/>
    <property type="match status" value="1"/>
</dbReference>
<evidence type="ECO:0000256" key="9">
    <source>
        <dbReference type="ARBA" id="ARBA00023316"/>
    </source>
</evidence>
<dbReference type="HAMAP" id="MF_02019">
    <property type="entry name" value="MurF"/>
    <property type="match status" value="1"/>
</dbReference>
<dbReference type="InterPro" id="IPR036565">
    <property type="entry name" value="Mur-like_cat_sf"/>
</dbReference>
<evidence type="ECO:0000256" key="7">
    <source>
        <dbReference type="ARBA" id="ARBA00022984"/>
    </source>
</evidence>
<dbReference type="UniPathway" id="UPA00219"/>
<comment type="similarity">
    <text evidence="10">Belongs to the MurCDEF family. MurF subfamily.</text>
</comment>
<dbReference type="InterPro" id="IPR051046">
    <property type="entry name" value="MurCDEF_CellWall_CoF430Synth"/>
</dbReference>
<evidence type="ECO:0000256" key="4">
    <source>
        <dbReference type="ARBA" id="ARBA00022741"/>
    </source>
</evidence>
<dbReference type="GO" id="GO:0051301">
    <property type="term" value="P:cell division"/>
    <property type="evidence" value="ECO:0007669"/>
    <property type="project" value="UniProtKB-KW"/>
</dbReference>
<keyword evidence="9 10" id="KW-0961">Cell wall biogenesis/degradation</keyword>
<dbReference type="GO" id="GO:0008360">
    <property type="term" value="P:regulation of cell shape"/>
    <property type="evidence" value="ECO:0007669"/>
    <property type="project" value="UniProtKB-KW"/>
</dbReference>
<dbReference type="Pfam" id="PF01225">
    <property type="entry name" value="Mur_ligase"/>
    <property type="match status" value="1"/>
</dbReference>
<dbReference type="Gene3D" id="3.90.190.20">
    <property type="entry name" value="Mur ligase, C-terminal domain"/>
    <property type="match status" value="1"/>
</dbReference>
<dbReference type="GO" id="GO:0047480">
    <property type="term" value="F:UDP-N-acetylmuramoyl-tripeptide-D-alanyl-D-alanine ligase activity"/>
    <property type="evidence" value="ECO:0007669"/>
    <property type="project" value="UniProtKB-UniRule"/>
</dbReference>
<evidence type="ECO:0000256" key="6">
    <source>
        <dbReference type="ARBA" id="ARBA00022960"/>
    </source>
</evidence>
<dbReference type="Pfam" id="PF08245">
    <property type="entry name" value="Mur_ligase_M"/>
    <property type="match status" value="1"/>
</dbReference>
<dbReference type="InterPro" id="IPR013221">
    <property type="entry name" value="Mur_ligase_cen"/>
</dbReference>
<keyword evidence="16" id="KW-1185">Reference proteome</keyword>
<dbReference type="OrthoDB" id="9801978at2"/>
<evidence type="ECO:0000259" key="14">
    <source>
        <dbReference type="Pfam" id="PF08245"/>
    </source>
</evidence>
<dbReference type="SUPFAM" id="SSF63418">
    <property type="entry name" value="MurE/MurF N-terminal domain"/>
    <property type="match status" value="1"/>
</dbReference>
<dbReference type="EMBL" id="SLXJ01000012">
    <property type="protein sequence ID" value="TCP16330.1"/>
    <property type="molecule type" value="Genomic_DNA"/>
</dbReference>
<dbReference type="InterPro" id="IPR000713">
    <property type="entry name" value="Mur_ligase_N"/>
</dbReference>
<keyword evidence="6 10" id="KW-0133">Cell shape</keyword>
<evidence type="ECO:0000256" key="11">
    <source>
        <dbReference type="RuleBase" id="RU004136"/>
    </source>
</evidence>
<keyword evidence="1 10" id="KW-0963">Cytoplasm</keyword>
<dbReference type="GO" id="GO:0071555">
    <property type="term" value="P:cell wall organization"/>
    <property type="evidence" value="ECO:0007669"/>
    <property type="project" value="UniProtKB-KW"/>
</dbReference>
<feature type="binding site" evidence="10">
    <location>
        <begin position="108"/>
        <end position="114"/>
    </location>
    <ligand>
        <name>ATP</name>
        <dbReference type="ChEBI" id="CHEBI:30616"/>
    </ligand>
</feature>
<dbReference type="Gene3D" id="3.40.1190.10">
    <property type="entry name" value="Mur-like, catalytic domain"/>
    <property type="match status" value="1"/>
</dbReference>
<keyword evidence="8 10" id="KW-0131">Cell cycle</keyword>
<dbReference type="EC" id="6.3.2.10" evidence="10 11"/>
<keyword evidence="7 10" id="KW-0573">Peptidoglycan synthesis</keyword>
<dbReference type="SUPFAM" id="SSF53244">
    <property type="entry name" value="MurD-like peptide ligases, peptide-binding domain"/>
    <property type="match status" value="1"/>
</dbReference>
<feature type="domain" description="Mur ligase C-terminal" evidence="13">
    <location>
        <begin position="324"/>
        <end position="421"/>
    </location>
</feature>
<evidence type="ECO:0000256" key="3">
    <source>
        <dbReference type="ARBA" id="ARBA00022618"/>
    </source>
</evidence>
<proteinExistence type="inferred from homology"/>
<evidence type="ECO:0000256" key="1">
    <source>
        <dbReference type="ARBA" id="ARBA00022490"/>
    </source>
</evidence>
<reference evidence="15 16" key="1">
    <citation type="submission" date="2019-03" db="EMBL/GenBank/DDBJ databases">
        <title>Genomic Encyclopedia of Type Strains, Phase IV (KMG-IV): sequencing the most valuable type-strain genomes for metagenomic binning, comparative biology and taxonomic classification.</title>
        <authorList>
            <person name="Goeker M."/>
        </authorList>
    </citation>
    <scope>NUCLEOTIDE SEQUENCE [LARGE SCALE GENOMIC DNA]</scope>
    <source>
        <strain evidence="15 16">DSM 16380</strain>
    </source>
</reference>
<evidence type="ECO:0000256" key="5">
    <source>
        <dbReference type="ARBA" id="ARBA00022840"/>
    </source>
</evidence>
<dbReference type="GO" id="GO:0009252">
    <property type="term" value="P:peptidoglycan biosynthetic process"/>
    <property type="evidence" value="ECO:0007669"/>
    <property type="project" value="UniProtKB-UniRule"/>
</dbReference>
<keyword evidence="2 10" id="KW-0436">Ligase</keyword>
<comment type="subcellular location">
    <subcellularLocation>
        <location evidence="10 11">Cytoplasm</location>
    </subcellularLocation>
</comment>
<dbReference type="InterPro" id="IPR035911">
    <property type="entry name" value="MurE/MurF_N"/>
</dbReference>
<evidence type="ECO:0000256" key="2">
    <source>
        <dbReference type="ARBA" id="ARBA00022598"/>
    </source>
</evidence>
<evidence type="ECO:0000256" key="8">
    <source>
        <dbReference type="ARBA" id="ARBA00023306"/>
    </source>
</evidence>
<feature type="domain" description="Mur ligase central" evidence="14">
    <location>
        <begin position="106"/>
        <end position="301"/>
    </location>
</feature>
<keyword evidence="4 10" id="KW-0547">Nucleotide-binding</keyword>
<comment type="catalytic activity">
    <reaction evidence="10 11">
        <text>D-alanyl-D-alanine + UDP-N-acetyl-alpha-D-muramoyl-L-alanyl-gamma-D-glutamyl-meso-2,6-diaminopimelate + ATP = UDP-N-acetyl-alpha-D-muramoyl-L-alanyl-gamma-D-glutamyl-meso-2,6-diaminopimeloyl-D-alanyl-D-alanine + ADP + phosphate + H(+)</text>
        <dbReference type="Rhea" id="RHEA:28374"/>
        <dbReference type="ChEBI" id="CHEBI:15378"/>
        <dbReference type="ChEBI" id="CHEBI:30616"/>
        <dbReference type="ChEBI" id="CHEBI:43474"/>
        <dbReference type="ChEBI" id="CHEBI:57822"/>
        <dbReference type="ChEBI" id="CHEBI:61386"/>
        <dbReference type="ChEBI" id="CHEBI:83905"/>
        <dbReference type="ChEBI" id="CHEBI:456216"/>
        <dbReference type="EC" id="6.3.2.10"/>
    </reaction>
</comment>
<dbReference type="Proteomes" id="UP000295537">
    <property type="component" value="Unassembled WGS sequence"/>
</dbReference>
<comment type="pathway">
    <text evidence="10 11">Cell wall biogenesis; peptidoglycan biosynthesis.</text>
</comment>
<evidence type="ECO:0000313" key="15">
    <source>
        <dbReference type="EMBL" id="TCP16330.1"/>
    </source>
</evidence>
<dbReference type="GO" id="GO:0005524">
    <property type="term" value="F:ATP binding"/>
    <property type="evidence" value="ECO:0007669"/>
    <property type="project" value="UniProtKB-UniRule"/>
</dbReference>
<dbReference type="AlphaFoldDB" id="A0A4R2N618"/>
<gene>
    <name evidence="10" type="primary">murF</name>
    <name evidence="15" type="ORF">EV693_1122</name>
</gene>
<dbReference type="InterPro" id="IPR036615">
    <property type="entry name" value="Mur_ligase_C_dom_sf"/>
</dbReference>
<comment type="function">
    <text evidence="10 11">Involved in cell wall formation. Catalyzes the final step in the synthesis of UDP-N-acetylmuramoyl-pentapeptide, the precursor of murein.</text>
</comment>
<dbReference type="NCBIfam" id="NF008041">
    <property type="entry name" value="PRK10773.1"/>
    <property type="match status" value="1"/>
</dbReference>
<dbReference type="Gene3D" id="3.40.1390.10">
    <property type="entry name" value="MurE/MurF, N-terminal domain"/>
    <property type="match status" value="1"/>
</dbReference>
<sequence length="469" mass="50971">MIKLTLQKIAEILGGRLVGSGEISVENISTDTRQAAENGLFFALKGEKFDAHDYLENAIAQGCVAVVVERERSVAVPQIVVADTRLALGDLAKWLKAQLNPKTVAITGSSGKTTVKEMTAKILQKMTACKDEVLYTLGNLNNELGVPMTLLRLTPKHKFAVVELGANHIGEIAYTTAIAQPDACLVNNVAAAHLEGFGSLAGVVQAKGEIYRGLKADGKAIVNLTHYHPQWQAEIGNHELQSFSYVGSDTDSYADYWAENVVLNLNGSTFLLHTPQGEIEINLPYLGTHNVSNALAATALAMAVGADLNAVKQGLEQHSKVKGRLLPIPINQHCLLIDDTYNANVDSMKSAVSVLQNYPAFRIFAVGDMAELGKDSPACHQEVADFVAQADLDLVVSFGKESAVISQNSDHHFTDKTAMYDFLLPIILQKIQQNEPLVLLIKGSRNQKMETLLDMIYQSPKFRHNSQSV</sequence>
<dbReference type="PANTHER" id="PTHR43024">
    <property type="entry name" value="UDP-N-ACETYLMURAMOYL-TRIPEPTIDE--D-ALANYL-D-ALANINE LIGASE"/>
    <property type="match status" value="1"/>
</dbReference>
<evidence type="ECO:0000259" key="12">
    <source>
        <dbReference type="Pfam" id="PF01225"/>
    </source>
</evidence>
<dbReference type="RefSeq" id="WP_132501762.1">
    <property type="nucleotide sequence ID" value="NZ_LVXA01000001.1"/>
</dbReference>
<keyword evidence="5 10" id="KW-0067">ATP-binding</keyword>
<evidence type="ECO:0000313" key="16">
    <source>
        <dbReference type="Proteomes" id="UP000295537"/>
    </source>
</evidence>
<dbReference type="GO" id="GO:0008766">
    <property type="term" value="F:UDP-N-acetylmuramoylalanyl-D-glutamyl-2,6-diaminopimelate-D-alanyl-D-alanine ligase activity"/>
    <property type="evidence" value="ECO:0007669"/>
    <property type="project" value="RHEA"/>
</dbReference>
<organism evidence="15 16">
    <name type="scientific">Nicoletella semolina</name>
    <dbReference type="NCBI Taxonomy" id="271160"/>
    <lineage>
        <taxon>Bacteria</taxon>
        <taxon>Pseudomonadati</taxon>
        <taxon>Pseudomonadota</taxon>
        <taxon>Gammaproteobacteria</taxon>
        <taxon>Pasteurellales</taxon>
        <taxon>Pasteurellaceae</taxon>
        <taxon>Nicoletella</taxon>
    </lineage>
</organism>
<dbReference type="GO" id="GO:0005737">
    <property type="term" value="C:cytoplasm"/>
    <property type="evidence" value="ECO:0007669"/>
    <property type="project" value="UniProtKB-SubCell"/>
</dbReference>
<evidence type="ECO:0000256" key="10">
    <source>
        <dbReference type="HAMAP-Rule" id="MF_02019"/>
    </source>
</evidence>
<protein>
    <recommendedName>
        <fullName evidence="10 11">UDP-N-acetylmuramoyl-tripeptide--D-alanyl-D-alanine ligase</fullName>
        <ecNumber evidence="10 11">6.3.2.10</ecNumber>
    </recommendedName>
    <alternativeName>
        <fullName evidence="10">D-alanyl-D-alanine-adding enzyme</fullName>
    </alternativeName>
</protein>
<dbReference type="InterPro" id="IPR004101">
    <property type="entry name" value="Mur_ligase_C"/>
</dbReference>
<dbReference type="Pfam" id="PF02875">
    <property type="entry name" value="Mur_ligase_C"/>
    <property type="match status" value="1"/>
</dbReference>
<accession>A0A4R2N618</accession>
<keyword evidence="3 10" id="KW-0132">Cell division</keyword>